<keyword evidence="1" id="KW-0472">Membrane</keyword>
<sequence length="79" mass="8178">MIDPAPDHHITHPEEMRATASLRIGGAVTLQATSRATPAGLVAAAILVGVVLLSTAAVVRVARGGKVSRERGYLPQPTE</sequence>
<evidence type="ECO:0000313" key="3">
    <source>
        <dbReference type="Proteomes" id="UP000054844"/>
    </source>
</evidence>
<protein>
    <submittedName>
        <fullName evidence="2">Uncharacterized protein</fullName>
    </submittedName>
</protein>
<feature type="transmembrane region" description="Helical" evidence="1">
    <location>
        <begin position="39"/>
        <end position="62"/>
    </location>
</feature>
<keyword evidence="1" id="KW-0812">Transmembrane</keyword>
<dbReference type="RefSeq" id="WP_058390676.1">
    <property type="nucleotide sequence ID" value="NZ_LLWF02000085.1"/>
</dbReference>
<evidence type="ECO:0000313" key="2">
    <source>
        <dbReference type="EMBL" id="ONH81880.1"/>
    </source>
</evidence>
<gene>
    <name evidence="2" type="ORF">APZ41_017620</name>
</gene>
<reference evidence="2" key="1">
    <citation type="submission" date="2016-12" db="EMBL/GenBank/DDBJ databases">
        <title>Draft genome sequence of Roseomonas mucosa strain AU37, isolated from a peripheral intravenous catheter.</title>
        <authorList>
            <person name="Choudhury M.A."/>
            <person name="Sidjabat H.E."/>
            <person name="Wailan A.M."/>
            <person name="Zhang L."/>
            <person name="Marsh N.M."/>
            <person name="Rickard C.M."/>
            <person name="Davies M."/>
            <person name="Mcmillan D.J."/>
        </authorList>
    </citation>
    <scope>NUCLEOTIDE SEQUENCE [LARGE SCALE GENOMIC DNA]</scope>
    <source>
        <strain evidence="2">AU37</strain>
    </source>
</reference>
<proteinExistence type="predicted"/>
<keyword evidence="1" id="KW-1133">Transmembrane helix</keyword>
<evidence type="ECO:0000256" key="1">
    <source>
        <dbReference type="SAM" id="Phobius"/>
    </source>
</evidence>
<accession>A0A1S8D2N5</accession>
<dbReference type="STRING" id="207340.APZ41_017620"/>
<dbReference type="AlphaFoldDB" id="A0A1S8D2N5"/>
<keyword evidence="3" id="KW-1185">Reference proteome</keyword>
<dbReference type="Proteomes" id="UP000054844">
    <property type="component" value="Unassembled WGS sequence"/>
</dbReference>
<organism evidence="2 3">
    <name type="scientific">Roseomonas mucosa</name>
    <dbReference type="NCBI Taxonomy" id="207340"/>
    <lineage>
        <taxon>Bacteria</taxon>
        <taxon>Pseudomonadati</taxon>
        <taxon>Pseudomonadota</taxon>
        <taxon>Alphaproteobacteria</taxon>
        <taxon>Acetobacterales</taxon>
        <taxon>Roseomonadaceae</taxon>
        <taxon>Roseomonas</taxon>
    </lineage>
</organism>
<name>A0A1S8D2N5_9PROT</name>
<comment type="caution">
    <text evidence="2">The sequence shown here is derived from an EMBL/GenBank/DDBJ whole genome shotgun (WGS) entry which is preliminary data.</text>
</comment>
<dbReference type="EMBL" id="LLWF02000085">
    <property type="protein sequence ID" value="ONH81880.1"/>
    <property type="molecule type" value="Genomic_DNA"/>
</dbReference>